<dbReference type="EMBL" id="FZMO01000032">
    <property type="protein sequence ID" value="SNQ46126.1"/>
    <property type="molecule type" value="Genomic_DNA"/>
</dbReference>
<evidence type="ECO:0000256" key="2">
    <source>
        <dbReference type="ARBA" id="ARBA00022679"/>
    </source>
</evidence>
<evidence type="ECO:0000256" key="3">
    <source>
        <dbReference type="ARBA" id="ARBA00022777"/>
    </source>
</evidence>
<dbReference type="InterPro" id="IPR011611">
    <property type="entry name" value="PfkB_dom"/>
</dbReference>
<dbReference type="Pfam" id="PF00294">
    <property type="entry name" value="PfkB"/>
    <property type="match status" value="1"/>
</dbReference>
<dbReference type="InterPro" id="IPR002173">
    <property type="entry name" value="Carboh/pur_kinase_PfkB_CS"/>
</dbReference>
<organism evidence="5 6">
    <name type="scientific">Frankia canadensis</name>
    <dbReference type="NCBI Taxonomy" id="1836972"/>
    <lineage>
        <taxon>Bacteria</taxon>
        <taxon>Bacillati</taxon>
        <taxon>Actinomycetota</taxon>
        <taxon>Actinomycetes</taxon>
        <taxon>Frankiales</taxon>
        <taxon>Frankiaceae</taxon>
        <taxon>Frankia</taxon>
    </lineage>
</organism>
<reference evidence="5 6" key="1">
    <citation type="submission" date="2017-06" db="EMBL/GenBank/DDBJ databases">
        <authorList>
            <person name="Kim H.J."/>
            <person name="Triplett B.A."/>
        </authorList>
    </citation>
    <scope>NUCLEOTIDE SEQUENCE [LARGE SCALE GENOMIC DNA]</scope>
    <source>
        <strain evidence="5">FRACA_ARgP5</strain>
    </source>
</reference>
<comment type="similarity">
    <text evidence="1">Belongs to the carbohydrate kinase PfkB family.</text>
</comment>
<dbReference type="GO" id="GO:0006796">
    <property type="term" value="P:phosphate-containing compound metabolic process"/>
    <property type="evidence" value="ECO:0007669"/>
    <property type="project" value="UniProtKB-ARBA"/>
</dbReference>
<dbReference type="InterPro" id="IPR002139">
    <property type="entry name" value="Ribo/fructo_kinase"/>
</dbReference>
<feature type="domain" description="Carbohydrate kinase PfkB" evidence="4">
    <location>
        <begin position="17"/>
        <end position="326"/>
    </location>
</feature>
<dbReference type="Gene3D" id="3.40.1190.20">
    <property type="match status" value="1"/>
</dbReference>
<keyword evidence="6" id="KW-1185">Reference proteome</keyword>
<dbReference type="InterPro" id="IPR029056">
    <property type="entry name" value="Ribokinase-like"/>
</dbReference>
<dbReference type="RefSeq" id="WP_165818220.1">
    <property type="nucleotide sequence ID" value="NZ_FZMO01000032.1"/>
</dbReference>
<dbReference type="PANTHER" id="PTHR10584:SF166">
    <property type="entry name" value="RIBOKINASE"/>
    <property type="match status" value="1"/>
</dbReference>
<evidence type="ECO:0000313" key="6">
    <source>
        <dbReference type="Proteomes" id="UP000234331"/>
    </source>
</evidence>
<accession>A0A2I2KKE7</accession>
<dbReference type="PANTHER" id="PTHR10584">
    <property type="entry name" value="SUGAR KINASE"/>
    <property type="match status" value="1"/>
</dbReference>
<keyword evidence="3 5" id="KW-0418">Kinase</keyword>
<proteinExistence type="inferred from homology"/>
<evidence type="ECO:0000313" key="5">
    <source>
        <dbReference type="EMBL" id="SNQ46126.1"/>
    </source>
</evidence>
<keyword evidence="2" id="KW-0808">Transferase</keyword>
<evidence type="ECO:0000256" key="1">
    <source>
        <dbReference type="ARBA" id="ARBA00010688"/>
    </source>
</evidence>
<gene>
    <name evidence="5" type="ORF">FRACA_1270010</name>
</gene>
<dbReference type="PROSITE" id="PS00583">
    <property type="entry name" value="PFKB_KINASES_1"/>
    <property type="match status" value="1"/>
</dbReference>
<dbReference type="GO" id="GO:0016301">
    <property type="term" value="F:kinase activity"/>
    <property type="evidence" value="ECO:0007669"/>
    <property type="project" value="UniProtKB-KW"/>
</dbReference>
<dbReference type="AlphaFoldDB" id="A0A2I2KKE7"/>
<sequence length="349" mass="35115">MSPVGDAGTTTTPSTGSVVVVGAYCADCIVATDVLPGWGDDLRVDGVRTRPGGKGLNQAVALARRGVPVRAVGVVGADSTGRDLLADLTAEGVDVTAMTVRPGAATPVCVVLAHSDGRTAFLYRWAPEAELALADLTVARAAIVDARAVIVTFDPPPATVRATVDAALDAGVPLLIHPAPPTPGAAAELLDLPWHRVAALTPNETEARLLLRAAGDPAADGPGPALAGALGARLGAPLVCVTRAYHGVAVWDGARGWERPAHPTTVVDTTAASDVFTAALAHVLFAGATRSAGRVGRAGLVEAAVEAGLAAAAWTVRHRGAIDALPRLAELSSPAGGTFVTGRNASTDV</sequence>
<name>A0A2I2KKE7_9ACTN</name>
<dbReference type="SUPFAM" id="SSF53613">
    <property type="entry name" value="Ribokinase-like"/>
    <property type="match status" value="1"/>
</dbReference>
<dbReference type="PRINTS" id="PR00990">
    <property type="entry name" value="RIBOKINASE"/>
</dbReference>
<dbReference type="Proteomes" id="UP000234331">
    <property type="component" value="Unassembled WGS sequence"/>
</dbReference>
<evidence type="ECO:0000259" key="4">
    <source>
        <dbReference type="Pfam" id="PF00294"/>
    </source>
</evidence>
<protein>
    <submittedName>
        <fullName evidence="5">Sugar kinase, ribokinase</fullName>
    </submittedName>
</protein>